<evidence type="ECO:0000259" key="10">
    <source>
        <dbReference type="Pfam" id="PF09976"/>
    </source>
</evidence>
<comment type="subcellular location">
    <subcellularLocation>
        <location evidence="1">Cell membrane</location>
        <topology evidence="1">Single-pass type II membrane protein</topology>
    </subcellularLocation>
</comment>
<dbReference type="Proteomes" id="UP000276260">
    <property type="component" value="Unassembled WGS sequence"/>
</dbReference>
<dbReference type="PANTHER" id="PTHR38035:SF1">
    <property type="entry name" value="ANCILLARY SECYEG TRANSLOCON SUBUNIT"/>
    <property type="match status" value="1"/>
</dbReference>
<keyword evidence="5 9" id="KW-0472">Membrane</keyword>
<dbReference type="Pfam" id="PF09976">
    <property type="entry name" value="TPR_21"/>
    <property type="match status" value="1"/>
</dbReference>
<evidence type="ECO:0000256" key="1">
    <source>
        <dbReference type="ARBA" id="ARBA00004401"/>
    </source>
</evidence>
<keyword evidence="6" id="KW-0143">Chaperone</keyword>
<feature type="transmembrane region" description="Helical" evidence="9">
    <location>
        <begin position="21"/>
        <end position="42"/>
    </location>
</feature>
<dbReference type="EMBL" id="RRCF01000002">
    <property type="protein sequence ID" value="RRJ21021.1"/>
    <property type="molecule type" value="Genomic_DNA"/>
</dbReference>
<evidence type="ECO:0000256" key="8">
    <source>
        <dbReference type="ARBA" id="ARBA00024235"/>
    </source>
</evidence>
<evidence type="ECO:0000256" key="2">
    <source>
        <dbReference type="ARBA" id="ARBA00022475"/>
    </source>
</evidence>
<dbReference type="OrthoDB" id="9789675at2"/>
<sequence length="212" mass="23133">MEIYNSEEQQVEAIKRFWKENGTAIIAGVVLGLGGLYGWRYFQDQQLETTMAASSAYTKLLEQQQKAADNPELLAQFQAFVDENSDSSYALLAAFVAAKEAVAKEDYATAAKQLNWVLTTAKQPEIKALAQLRLARVQNEQKDYPAAIATLALAVPEAFKAQQQELLGDVLLNSGEPAKAKTAYQAAVTATKDAQNPLLKIKLDELAHVTAA</sequence>
<keyword evidence="12" id="KW-1185">Reference proteome</keyword>
<reference evidence="11 12" key="1">
    <citation type="submission" date="2018-11" db="EMBL/GenBank/DDBJ databases">
        <title>Draft genome analysis of Rheinheimera mesophila isolated from an industrial waste site.</title>
        <authorList>
            <person name="Yu Q."/>
            <person name="Qi Y."/>
            <person name="Zhang H."/>
            <person name="Lu Y."/>
            <person name="Pu J."/>
        </authorList>
    </citation>
    <scope>NUCLEOTIDE SEQUENCE [LARGE SCALE GENOMIC DNA]</scope>
    <source>
        <strain evidence="11 12">IITR13</strain>
    </source>
</reference>
<dbReference type="InterPro" id="IPR011990">
    <property type="entry name" value="TPR-like_helical_dom_sf"/>
</dbReference>
<evidence type="ECO:0000256" key="6">
    <source>
        <dbReference type="ARBA" id="ARBA00023186"/>
    </source>
</evidence>
<accession>A0A3P3QIR4</accession>
<gene>
    <name evidence="11" type="ORF">EIK76_09040</name>
</gene>
<dbReference type="PIRSF" id="PIRSF006170">
    <property type="entry name" value="YfgM"/>
    <property type="match status" value="1"/>
</dbReference>
<keyword evidence="2" id="KW-1003">Cell membrane</keyword>
<dbReference type="AlphaFoldDB" id="A0A3P3QIR4"/>
<dbReference type="Gene3D" id="1.25.40.10">
    <property type="entry name" value="Tetratricopeptide repeat domain"/>
    <property type="match status" value="1"/>
</dbReference>
<evidence type="ECO:0000256" key="9">
    <source>
        <dbReference type="SAM" id="Phobius"/>
    </source>
</evidence>
<dbReference type="InterPro" id="IPR018704">
    <property type="entry name" value="SecYEG/CpoB_TPR"/>
</dbReference>
<dbReference type="GO" id="GO:0005886">
    <property type="term" value="C:plasma membrane"/>
    <property type="evidence" value="ECO:0007669"/>
    <property type="project" value="UniProtKB-SubCell"/>
</dbReference>
<comment type="caution">
    <text evidence="11">The sequence shown here is derived from an EMBL/GenBank/DDBJ whole genome shotgun (WGS) entry which is preliminary data.</text>
</comment>
<organism evidence="11 12">
    <name type="scientific">Rheinheimera mesophila</name>
    <dbReference type="NCBI Taxonomy" id="1547515"/>
    <lineage>
        <taxon>Bacteria</taxon>
        <taxon>Pseudomonadati</taxon>
        <taxon>Pseudomonadota</taxon>
        <taxon>Gammaproteobacteria</taxon>
        <taxon>Chromatiales</taxon>
        <taxon>Chromatiaceae</taxon>
        <taxon>Rheinheimera</taxon>
    </lineage>
</organism>
<evidence type="ECO:0000256" key="4">
    <source>
        <dbReference type="ARBA" id="ARBA00022989"/>
    </source>
</evidence>
<evidence type="ECO:0000256" key="3">
    <source>
        <dbReference type="ARBA" id="ARBA00022692"/>
    </source>
</evidence>
<evidence type="ECO:0000256" key="5">
    <source>
        <dbReference type="ARBA" id="ARBA00023136"/>
    </source>
</evidence>
<keyword evidence="3 9" id="KW-0812">Transmembrane</keyword>
<keyword evidence="4 9" id="KW-1133">Transmembrane helix</keyword>
<dbReference type="InterPro" id="IPR026039">
    <property type="entry name" value="YfgM"/>
</dbReference>
<dbReference type="GO" id="GO:0044877">
    <property type="term" value="F:protein-containing complex binding"/>
    <property type="evidence" value="ECO:0007669"/>
    <property type="project" value="InterPro"/>
</dbReference>
<evidence type="ECO:0000313" key="11">
    <source>
        <dbReference type="EMBL" id="RRJ21021.1"/>
    </source>
</evidence>
<name>A0A3P3QIR4_9GAMM</name>
<dbReference type="PANTHER" id="PTHR38035">
    <property type="entry name" value="UPF0070 PROTEIN YFGM"/>
    <property type="match status" value="1"/>
</dbReference>
<evidence type="ECO:0000256" key="7">
    <source>
        <dbReference type="ARBA" id="ARBA00024197"/>
    </source>
</evidence>
<comment type="similarity">
    <text evidence="7">Belongs to the YfgM family.</text>
</comment>
<proteinExistence type="inferred from homology"/>
<evidence type="ECO:0000313" key="12">
    <source>
        <dbReference type="Proteomes" id="UP000276260"/>
    </source>
</evidence>
<feature type="domain" description="Ancillary SecYEG translocon subunit/Cell division coordinator CpoB TPR" evidence="10">
    <location>
        <begin position="15"/>
        <end position="207"/>
    </location>
</feature>
<protein>
    <recommendedName>
        <fullName evidence="8">Ancillary SecYEG translocon subunit</fullName>
    </recommendedName>
</protein>
<dbReference type="RefSeq" id="WP_046518645.1">
    <property type="nucleotide sequence ID" value="NZ_LAVS01000003.1"/>
</dbReference>